<accession>A0A1F5H8C4</accession>
<keyword evidence="2" id="KW-0812">Transmembrane</keyword>
<reference evidence="3 4" key="1">
    <citation type="journal article" date="2016" name="Nat. Commun.">
        <title>Thousands of microbial genomes shed light on interconnected biogeochemical processes in an aquifer system.</title>
        <authorList>
            <person name="Anantharaman K."/>
            <person name="Brown C.T."/>
            <person name="Hug L.A."/>
            <person name="Sharon I."/>
            <person name="Castelle C.J."/>
            <person name="Probst A.J."/>
            <person name="Thomas B.C."/>
            <person name="Singh A."/>
            <person name="Wilkins M.J."/>
            <person name="Karaoz U."/>
            <person name="Brodie E.L."/>
            <person name="Williams K.H."/>
            <person name="Hubbard S.S."/>
            <person name="Banfield J.F."/>
        </authorList>
    </citation>
    <scope>NUCLEOTIDE SEQUENCE [LARGE SCALE GENOMIC DNA]</scope>
</reference>
<name>A0A1F5H8C4_9BACT</name>
<dbReference type="Proteomes" id="UP000178393">
    <property type="component" value="Unassembled WGS sequence"/>
</dbReference>
<feature type="compositionally biased region" description="Low complexity" evidence="1">
    <location>
        <begin position="70"/>
        <end position="84"/>
    </location>
</feature>
<proteinExistence type="predicted"/>
<evidence type="ECO:0000256" key="1">
    <source>
        <dbReference type="SAM" id="MobiDB-lite"/>
    </source>
</evidence>
<evidence type="ECO:0000256" key="2">
    <source>
        <dbReference type="SAM" id="Phobius"/>
    </source>
</evidence>
<feature type="region of interest" description="Disordered" evidence="1">
    <location>
        <begin position="51"/>
        <end position="84"/>
    </location>
</feature>
<gene>
    <name evidence="3" type="ORF">A2W45_00625</name>
</gene>
<keyword evidence="2" id="KW-1133">Transmembrane helix</keyword>
<dbReference type="EMBL" id="MFBH01000009">
    <property type="protein sequence ID" value="OGE00414.1"/>
    <property type="molecule type" value="Genomic_DNA"/>
</dbReference>
<comment type="caution">
    <text evidence="3">The sequence shown here is derived from an EMBL/GenBank/DDBJ whole genome shotgun (WGS) entry which is preliminary data.</text>
</comment>
<keyword evidence="2" id="KW-0472">Membrane</keyword>
<sequence>MNKRTKLILSIIGASAIIIPVILLLVLTKNPGQDLQLSSDKRSIDTKTIEESVKNVPKQQQIFPTPSPATPSASPASEGSPSAN</sequence>
<dbReference type="AlphaFoldDB" id="A0A1F5H8C4"/>
<protein>
    <submittedName>
        <fullName evidence="3">Uncharacterized protein</fullName>
    </submittedName>
</protein>
<organism evidence="3 4">
    <name type="scientific">Candidatus Curtissbacteria bacterium RIFCSPHIGHO2_12_41_11</name>
    <dbReference type="NCBI Taxonomy" id="1797718"/>
    <lineage>
        <taxon>Bacteria</taxon>
        <taxon>Candidatus Curtissiibacteriota</taxon>
    </lineage>
</organism>
<evidence type="ECO:0000313" key="4">
    <source>
        <dbReference type="Proteomes" id="UP000178393"/>
    </source>
</evidence>
<feature type="transmembrane region" description="Helical" evidence="2">
    <location>
        <begin position="7"/>
        <end position="27"/>
    </location>
</feature>
<evidence type="ECO:0000313" key="3">
    <source>
        <dbReference type="EMBL" id="OGE00414.1"/>
    </source>
</evidence>